<feature type="compositionally biased region" description="Basic and acidic residues" evidence="1">
    <location>
        <begin position="117"/>
        <end position="133"/>
    </location>
</feature>
<accession>A0A0F9I163</accession>
<sequence length="190" mass="21564">MSEHECEKHGVKFFKTPKMKGYAHPIEGTDPTEWCNEAGDSTEKPPVKQQATQTGKAREYKADPEKTSSIERQVAVIHSGPLAKNKIEMPDDPLVSAAYNWAMSQLQHSSSQGAPSEDDKIPEPEKATTEQRQRLSAVMKKVDHKRAKDILVDRWTTNETKHLSREQMEDFILQLHKEAEQTVEPSELPF</sequence>
<dbReference type="AlphaFoldDB" id="A0A0F9I163"/>
<evidence type="ECO:0000313" key="2">
    <source>
        <dbReference type="EMBL" id="KKM21252.1"/>
    </source>
</evidence>
<gene>
    <name evidence="2" type="ORF">LCGC14_1637300</name>
</gene>
<feature type="region of interest" description="Disordered" evidence="1">
    <location>
        <begin position="106"/>
        <end position="141"/>
    </location>
</feature>
<evidence type="ECO:0000256" key="1">
    <source>
        <dbReference type="SAM" id="MobiDB-lite"/>
    </source>
</evidence>
<feature type="compositionally biased region" description="Basic and acidic residues" evidence="1">
    <location>
        <begin position="56"/>
        <end position="69"/>
    </location>
</feature>
<protein>
    <submittedName>
        <fullName evidence="2">Uncharacterized protein</fullName>
    </submittedName>
</protein>
<organism evidence="2">
    <name type="scientific">marine sediment metagenome</name>
    <dbReference type="NCBI Taxonomy" id="412755"/>
    <lineage>
        <taxon>unclassified sequences</taxon>
        <taxon>metagenomes</taxon>
        <taxon>ecological metagenomes</taxon>
    </lineage>
</organism>
<dbReference type="EMBL" id="LAZR01013589">
    <property type="protein sequence ID" value="KKM21252.1"/>
    <property type="molecule type" value="Genomic_DNA"/>
</dbReference>
<name>A0A0F9I163_9ZZZZ</name>
<proteinExistence type="predicted"/>
<feature type="region of interest" description="Disordered" evidence="1">
    <location>
        <begin position="21"/>
        <end position="70"/>
    </location>
</feature>
<comment type="caution">
    <text evidence="2">The sequence shown here is derived from an EMBL/GenBank/DDBJ whole genome shotgun (WGS) entry which is preliminary data.</text>
</comment>
<reference evidence="2" key="1">
    <citation type="journal article" date="2015" name="Nature">
        <title>Complex archaea that bridge the gap between prokaryotes and eukaryotes.</title>
        <authorList>
            <person name="Spang A."/>
            <person name="Saw J.H."/>
            <person name="Jorgensen S.L."/>
            <person name="Zaremba-Niedzwiedzka K."/>
            <person name="Martijn J."/>
            <person name="Lind A.E."/>
            <person name="van Eijk R."/>
            <person name="Schleper C."/>
            <person name="Guy L."/>
            <person name="Ettema T.J."/>
        </authorList>
    </citation>
    <scope>NUCLEOTIDE SEQUENCE</scope>
</reference>